<evidence type="ECO:0000313" key="3">
    <source>
        <dbReference type="Proteomes" id="UP000638462"/>
    </source>
</evidence>
<accession>A0ABQ1TKA3</accession>
<protein>
    <submittedName>
        <fullName evidence="2">Uncharacterized protein</fullName>
    </submittedName>
</protein>
<organism evidence="2 3">
    <name type="scientific">Pseudoalteromonas gelatinilytica</name>
    <dbReference type="NCBI Taxonomy" id="1703256"/>
    <lineage>
        <taxon>Bacteria</taxon>
        <taxon>Pseudomonadati</taxon>
        <taxon>Pseudomonadota</taxon>
        <taxon>Gammaproteobacteria</taxon>
        <taxon>Alteromonadales</taxon>
        <taxon>Pseudoalteromonadaceae</taxon>
        <taxon>Pseudoalteromonas</taxon>
    </lineage>
</organism>
<gene>
    <name evidence="2" type="ORF">GCM10008027_21790</name>
</gene>
<dbReference type="EMBL" id="BMIT01000007">
    <property type="protein sequence ID" value="GGE96394.1"/>
    <property type="molecule type" value="Genomic_DNA"/>
</dbReference>
<proteinExistence type="predicted"/>
<name>A0ABQ1TKA3_9GAMM</name>
<keyword evidence="3" id="KW-1185">Reference proteome</keyword>
<feature type="compositionally biased region" description="Basic residues" evidence="1">
    <location>
        <begin position="7"/>
        <end position="20"/>
    </location>
</feature>
<evidence type="ECO:0000256" key="1">
    <source>
        <dbReference type="SAM" id="MobiDB-lite"/>
    </source>
</evidence>
<dbReference type="Proteomes" id="UP000638462">
    <property type="component" value="Unassembled WGS sequence"/>
</dbReference>
<evidence type="ECO:0000313" key="2">
    <source>
        <dbReference type="EMBL" id="GGE96394.1"/>
    </source>
</evidence>
<reference evidence="3" key="1">
    <citation type="journal article" date="2019" name="Int. J. Syst. Evol. Microbiol.">
        <title>The Global Catalogue of Microorganisms (GCM) 10K type strain sequencing project: providing services to taxonomists for standard genome sequencing and annotation.</title>
        <authorList>
            <consortium name="The Broad Institute Genomics Platform"/>
            <consortium name="The Broad Institute Genome Sequencing Center for Infectious Disease"/>
            <person name="Wu L."/>
            <person name="Ma J."/>
        </authorList>
    </citation>
    <scope>NUCLEOTIDE SEQUENCE [LARGE SCALE GENOMIC DNA]</scope>
    <source>
        <strain evidence="3">CGMCC 1.15394</strain>
    </source>
</reference>
<comment type="caution">
    <text evidence="2">The sequence shown here is derived from an EMBL/GenBank/DDBJ whole genome shotgun (WGS) entry which is preliminary data.</text>
</comment>
<sequence length="62" mass="7044">MAIVKIGRPKKKWPKLHSKGKPITNQNSMPRKKTGRAFDKQNTCKQINSKANTMEGHACPQR</sequence>
<feature type="region of interest" description="Disordered" evidence="1">
    <location>
        <begin position="1"/>
        <end position="39"/>
    </location>
</feature>